<feature type="transmembrane region" description="Helical" evidence="6">
    <location>
        <begin position="57"/>
        <end position="77"/>
    </location>
</feature>
<dbReference type="InterPro" id="IPR015414">
    <property type="entry name" value="TMEM64"/>
</dbReference>
<evidence type="ECO:0000313" key="9">
    <source>
        <dbReference type="Proteomes" id="UP000612456"/>
    </source>
</evidence>
<dbReference type="Pfam" id="PF09335">
    <property type="entry name" value="VTT_dom"/>
    <property type="match status" value="1"/>
</dbReference>
<comment type="subcellular location">
    <subcellularLocation>
        <location evidence="1 6">Cell membrane</location>
        <topology evidence="1 6">Multi-pass membrane protein</topology>
    </subcellularLocation>
</comment>
<evidence type="ECO:0000256" key="6">
    <source>
        <dbReference type="RuleBase" id="RU366058"/>
    </source>
</evidence>
<organism evidence="8 9">
    <name type="scientific">Paenibacillus nasutitermitis</name>
    <dbReference type="NCBI Taxonomy" id="1652958"/>
    <lineage>
        <taxon>Bacteria</taxon>
        <taxon>Bacillati</taxon>
        <taxon>Bacillota</taxon>
        <taxon>Bacilli</taxon>
        <taxon>Bacillales</taxon>
        <taxon>Paenibacillaceae</taxon>
        <taxon>Paenibacillus</taxon>
    </lineage>
</organism>
<gene>
    <name evidence="8" type="ORF">GCM10010911_21480</name>
</gene>
<dbReference type="RefSeq" id="WP_188991989.1">
    <property type="nucleotide sequence ID" value="NZ_BMHP01000002.1"/>
</dbReference>
<comment type="caution">
    <text evidence="6">Lacks conserved residue(s) required for the propagation of feature annotation.</text>
</comment>
<keyword evidence="5 6" id="KW-0472">Membrane</keyword>
<protein>
    <recommendedName>
        <fullName evidence="6">TVP38/TMEM64 family membrane protein</fullName>
    </recommendedName>
</protein>
<dbReference type="PANTHER" id="PTHR12677">
    <property type="entry name" value="GOLGI APPARATUS MEMBRANE PROTEIN TVP38-RELATED"/>
    <property type="match status" value="1"/>
</dbReference>
<evidence type="ECO:0000256" key="3">
    <source>
        <dbReference type="ARBA" id="ARBA00022692"/>
    </source>
</evidence>
<feature type="transmembrane region" description="Helical" evidence="6">
    <location>
        <begin position="20"/>
        <end position="50"/>
    </location>
</feature>
<evidence type="ECO:0000256" key="2">
    <source>
        <dbReference type="ARBA" id="ARBA00022475"/>
    </source>
</evidence>
<comment type="similarity">
    <text evidence="6">Belongs to the TVP38/TMEM64 family.</text>
</comment>
<reference evidence="8" key="2">
    <citation type="submission" date="2020-09" db="EMBL/GenBank/DDBJ databases">
        <authorList>
            <person name="Sun Q."/>
            <person name="Zhou Y."/>
        </authorList>
    </citation>
    <scope>NUCLEOTIDE SEQUENCE</scope>
    <source>
        <strain evidence="8">CGMCC 1.15178</strain>
    </source>
</reference>
<feature type="domain" description="VTT" evidence="7">
    <location>
        <begin position="40"/>
        <end position="153"/>
    </location>
</feature>
<dbReference type="PANTHER" id="PTHR12677:SF59">
    <property type="entry name" value="GOLGI APPARATUS MEMBRANE PROTEIN TVP38-RELATED"/>
    <property type="match status" value="1"/>
</dbReference>
<dbReference type="Proteomes" id="UP000612456">
    <property type="component" value="Unassembled WGS sequence"/>
</dbReference>
<accession>A0A916YWQ7</accession>
<feature type="transmembrane region" description="Helical" evidence="6">
    <location>
        <begin position="168"/>
        <end position="189"/>
    </location>
</feature>
<evidence type="ECO:0000256" key="1">
    <source>
        <dbReference type="ARBA" id="ARBA00004651"/>
    </source>
</evidence>
<dbReference type="AlphaFoldDB" id="A0A916YWQ7"/>
<proteinExistence type="inferred from homology"/>
<evidence type="ECO:0000259" key="7">
    <source>
        <dbReference type="Pfam" id="PF09335"/>
    </source>
</evidence>
<comment type="caution">
    <text evidence="8">The sequence shown here is derived from an EMBL/GenBank/DDBJ whole genome shotgun (WGS) entry which is preliminary data.</text>
</comment>
<evidence type="ECO:0000256" key="5">
    <source>
        <dbReference type="ARBA" id="ARBA00023136"/>
    </source>
</evidence>
<dbReference type="EMBL" id="BMHP01000002">
    <property type="protein sequence ID" value="GGD63433.1"/>
    <property type="molecule type" value="Genomic_DNA"/>
</dbReference>
<keyword evidence="4 6" id="KW-1133">Transmembrane helix</keyword>
<dbReference type="InterPro" id="IPR032816">
    <property type="entry name" value="VTT_dom"/>
</dbReference>
<dbReference type="GO" id="GO:0005886">
    <property type="term" value="C:plasma membrane"/>
    <property type="evidence" value="ECO:0007669"/>
    <property type="project" value="UniProtKB-SubCell"/>
</dbReference>
<keyword evidence="3 6" id="KW-0812">Transmembrane</keyword>
<keyword evidence="9" id="KW-1185">Reference proteome</keyword>
<keyword evidence="2 6" id="KW-1003">Cell membrane</keyword>
<sequence length="217" mass="24568">MGDFISDAIDWLLQVTSLDGYGILLIAVPLAIVQGLLGIFPFTTLIMLYISALGLEVGLLMSWLTGTLASIVIFYFFRYFVSGWVNRKLAKRIERYEKWQNSFQRYGIWAIIFLRTLPIMPNNLISFMSSVSRVSSPSYILSSLVGNLSHIWLFGIISSTLLMPGTDIKWLIVTYIIFCLILILLFGAFQYKGKRKNRMHAANSGSRSLPGEKNVHL</sequence>
<evidence type="ECO:0000256" key="4">
    <source>
        <dbReference type="ARBA" id="ARBA00022989"/>
    </source>
</evidence>
<feature type="transmembrane region" description="Helical" evidence="6">
    <location>
        <begin position="106"/>
        <end position="127"/>
    </location>
</feature>
<reference evidence="8" key="1">
    <citation type="journal article" date="2014" name="Int. J. Syst. Evol. Microbiol.">
        <title>Complete genome sequence of Corynebacterium casei LMG S-19264T (=DSM 44701T), isolated from a smear-ripened cheese.</title>
        <authorList>
            <consortium name="US DOE Joint Genome Institute (JGI-PGF)"/>
            <person name="Walter F."/>
            <person name="Albersmeier A."/>
            <person name="Kalinowski J."/>
            <person name="Ruckert C."/>
        </authorList>
    </citation>
    <scope>NUCLEOTIDE SEQUENCE</scope>
    <source>
        <strain evidence="8">CGMCC 1.15178</strain>
    </source>
</reference>
<name>A0A916YWQ7_9BACL</name>
<evidence type="ECO:0000313" key="8">
    <source>
        <dbReference type="EMBL" id="GGD63433.1"/>
    </source>
</evidence>